<dbReference type="Proteomes" id="UP000274920">
    <property type="component" value="Unassembled WGS sequence"/>
</dbReference>
<reference evidence="3" key="1">
    <citation type="submission" date="2018-10" db="EMBL/GenBank/DDBJ databases">
        <title>Schaedlerella arabinophila gen. nov. sp. nov., isolated from the mouse intestinal tract and comparative analysis with the genome of the closely related altered Schaedler flora strain ASF502.</title>
        <authorList>
            <person name="Miyake S."/>
            <person name="Soh M."/>
            <person name="Seedorf H."/>
        </authorList>
    </citation>
    <scope>NUCLEOTIDE SEQUENCE [LARGE SCALE GENOMIC DNA]</scope>
    <source>
        <strain evidence="3">DSM 106076</strain>
    </source>
</reference>
<dbReference type="InterPro" id="IPR046348">
    <property type="entry name" value="SIS_dom_sf"/>
</dbReference>
<dbReference type="PANTHER" id="PTHR10937:SF17">
    <property type="entry name" value="GLUCOSAMINE-FRUCTOSE-6-PHOSPHATE AMINOTRANSFERASE"/>
    <property type="match status" value="1"/>
</dbReference>
<dbReference type="GO" id="GO:0097367">
    <property type="term" value="F:carbohydrate derivative binding"/>
    <property type="evidence" value="ECO:0007669"/>
    <property type="project" value="InterPro"/>
</dbReference>
<name>A0A426DIW1_9FIRM</name>
<dbReference type="GO" id="GO:0006487">
    <property type="term" value="P:protein N-linked glycosylation"/>
    <property type="evidence" value="ECO:0007669"/>
    <property type="project" value="TreeGrafter"/>
</dbReference>
<accession>A0A426DIW1</accession>
<dbReference type="GO" id="GO:0004360">
    <property type="term" value="F:glutamine-fructose-6-phosphate transaminase (isomerizing) activity"/>
    <property type="evidence" value="ECO:0007669"/>
    <property type="project" value="TreeGrafter"/>
</dbReference>
<dbReference type="CDD" id="cd05008">
    <property type="entry name" value="SIS_GlmS_GlmD_1"/>
    <property type="match status" value="1"/>
</dbReference>
<organism evidence="3 4">
    <name type="scientific">Schaedlerella arabinosiphila</name>
    <dbReference type="NCBI Taxonomy" id="2044587"/>
    <lineage>
        <taxon>Bacteria</taxon>
        <taxon>Bacillati</taxon>
        <taxon>Bacillota</taxon>
        <taxon>Clostridia</taxon>
        <taxon>Lachnospirales</taxon>
        <taxon>Lachnospiraceae</taxon>
        <taxon>Schaedlerella</taxon>
    </lineage>
</organism>
<evidence type="ECO:0000256" key="1">
    <source>
        <dbReference type="ARBA" id="ARBA00022737"/>
    </source>
</evidence>
<dbReference type="Gene3D" id="3.40.50.10490">
    <property type="entry name" value="Glucose-6-phosphate isomerase like protein, domain 1"/>
    <property type="match status" value="2"/>
</dbReference>
<keyword evidence="1" id="KW-0677">Repeat</keyword>
<evidence type="ECO:0000259" key="2">
    <source>
        <dbReference type="PROSITE" id="PS51464"/>
    </source>
</evidence>
<evidence type="ECO:0000313" key="4">
    <source>
        <dbReference type="Proteomes" id="UP000274920"/>
    </source>
</evidence>
<keyword evidence="4" id="KW-1185">Reference proteome</keyword>
<dbReference type="RefSeq" id="WP_125127995.1">
    <property type="nucleotide sequence ID" value="NZ_RHJS01000002.1"/>
</dbReference>
<feature type="domain" description="SIS" evidence="2">
    <location>
        <begin position="29"/>
        <end position="164"/>
    </location>
</feature>
<evidence type="ECO:0000313" key="3">
    <source>
        <dbReference type="EMBL" id="RRK32533.1"/>
    </source>
</evidence>
<dbReference type="GO" id="GO:0006047">
    <property type="term" value="P:UDP-N-acetylglucosamine metabolic process"/>
    <property type="evidence" value="ECO:0007669"/>
    <property type="project" value="TreeGrafter"/>
</dbReference>
<dbReference type="EMBL" id="RHJS01000002">
    <property type="protein sequence ID" value="RRK32533.1"/>
    <property type="molecule type" value="Genomic_DNA"/>
</dbReference>
<comment type="caution">
    <text evidence="3">The sequence shown here is derived from an EMBL/GenBank/DDBJ whole genome shotgun (WGS) entry which is preliminary data.</text>
</comment>
<dbReference type="PANTHER" id="PTHR10937">
    <property type="entry name" value="GLUCOSAMINE--FRUCTOSE-6-PHOSPHATE AMINOTRANSFERASE, ISOMERIZING"/>
    <property type="match status" value="1"/>
</dbReference>
<dbReference type="SUPFAM" id="SSF53697">
    <property type="entry name" value="SIS domain"/>
    <property type="match status" value="1"/>
</dbReference>
<dbReference type="AlphaFoldDB" id="A0A426DIW1"/>
<dbReference type="GO" id="GO:0006002">
    <property type="term" value="P:fructose 6-phosphate metabolic process"/>
    <property type="evidence" value="ECO:0007669"/>
    <property type="project" value="TreeGrafter"/>
</dbReference>
<proteinExistence type="predicted"/>
<dbReference type="InterPro" id="IPR035466">
    <property type="entry name" value="GlmS/AgaS_SIS"/>
</dbReference>
<dbReference type="Pfam" id="PF01380">
    <property type="entry name" value="SIS"/>
    <property type="match status" value="1"/>
</dbReference>
<dbReference type="InterPro" id="IPR001347">
    <property type="entry name" value="SIS_dom"/>
</dbReference>
<gene>
    <name evidence="3" type="ORF">EBB54_15080</name>
</gene>
<protein>
    <submittedName>
        <fullName evidence="3">SIS domain-containing protein</fullName>
    </submittedName>
</protein>
<sequence length="357" mass="39637">MVSFLDCIERVPSILEGILQNREEHFRDLKKAVSERKIDEIIFIGSGTSNTSAVTARPFAEKAGGLRTTVVSSNEFMFDRYVRNPNALYVFTSQTGTSGFVRKAQKKFREEGYLTAAISEAPDTPLASESQIYIDMGCGKEEYPMRTIGYCASVFTQMLMGLEIGKLYGHLTQEAYDGYLSQAQRVPESSRAVCAGALLWMDRAKRKMLRSQLIVFTGAGPLYGLSLEGAMKVWETPQIASVGYELEEGMHGPNYGYSSNHCVIVLNDGTEEEKGLALARWMKEVKNNGFVVGNAVVDEEDLKTDLKTADFTALELAPAVQIIAYRLAFDGGRDLFAPHDNSVMESYFKTHDEEQGK</sequence>
<dbReference type="PROSITE" id="PS51464">
    <property type="entry name" value="SIS"/>
    <property type="match status" value="1"/>
</dbReference>